<evidence type="ECO:0000256" key="2">
    <source>
        <dbReference type="SAM" id="Phobius"/>
    </source>
</evidence>
<accession>A0A3M3JAY9</accession>
<comment type="caution">
    <text evidence="3">The sequence shown here is derived from an EMBL/GenBank/DDBJ whole genome shotgun (WGS) entry which is preliminary data.</text>
</comment>
<sequence length="241" mass="26720">MTTQTAGEIDVFASPAPKAGVVEPDTDPKPKQDPAPKRRINTYVEKVKPWHFFVVLVVIAAIWIFAPKLIRSNSSFSQGQQSSTQTAQPQYGSYERSKAAPLDEPQRPVPVSQQVEMIQLKSELETFSKIASEFQSQVRELQGQVLELQAKVAVLESRPSDTSNKPKERIQAARNQSAVSASNTSKALSGYSVNTVYADQAWLVHDQRTFVVQVGDAFDDIRVLRIDPVSRQVVTNLGVIR</sequence>
<name>A0A3M3JAY9_9PSED</name>
<evidence type="ECO:0008006" key="5">
    <source>
        <dbReference type="Google" id="ProtNLM"/>
    </source>
</evidence>
<dbReference type="Proteomes" id="UP000271468">
    <property type="component" value="Unassembled WGS sequence"/>
</dbReference>
<protein>
    <recommendedName>
        <fullName evidence="5">TraP protein</fullName>
    </recommendedName>
</protein>
<feature type="transmembrane region" description="Helical" evidence="2">
    <location>
        <begin position="50"/>
        <end position="70"/>
    </location>
</feature>
<dbReference type="EMBL" id="RBOV01000349">
    <property type="protein sequence ID" value="RMN07958.1"/>
    <property type="molecule type" value="Genomic_DNA"/>
</dbReference>
<dbReference type="AlphaFoldDB" id="A0A3M3JAY9"/>
<keyword evidence="2" id="KW-0812">Transmembrane</keyword>
<feature type="compositionally biased region" description="Basic and acidic residues" evidence="1">
    <location>
        <begin position="26"/>
        <end position="36"/>
    </location>
</feature>
<keyword evidence="2" id="KW-0472">Membrane</keyword>
<feature type="region of interest" description="Disordered" evidence="1">
    <location>
        <begin position="75"/>
        <end position="111"/>
    </location>
</feature>
<organism evidence="3 4">
    <name type="scientific">Pseudomonas syringae pv. coriandricola</name>
    <dbReference type="NCBI Taxonomy" id="264453"/>
    <lineage>
        <taxon>Bacteria</taxon>
        <taxon>Pseudomonadati</taxon>
        <taxon>Pseudomonadota</taxon>
        <taxon>Gammaproteobacteria</taxon>
        <taxon>Pseudomonadales</taxon>
        <taxon>Pseudomonadaceae</taxon>
        <taxon>Pseudomonas</taxon>
    </lineage>
</organism>
<proteinExistence type="predicted"/>
<feature type="region of interest" description="Disordered" evidence="1">
    <location>
        <begin position="1"/>
        <end position="37"/>
    </location>
</feature>
<keyword evidence="2" id="KW-1133">Transmembrane helix</keyword>
<feature type="compositionally biased region" description="Low complexity" evidence="1">
    <location>
        <begin position="75"/>
        <end position="90"/>
    </location>
</feature>
<evidence type="ECO:0000313" key="4">
    <source>
        <dbReference type="Proteomes" id="UP000271468"/>
    </source>
</evidence>
<evidence type="ECO:0000313" key="3">
    <source>
        <dbReference type="EMBL" id="RMN07958.1"/>
    </source>
</evidence>
<feature type="region of interest" description="Disordered" evidence="1">
    <location>
        <begin position="157"/>
        <end position="181"/>
    </location>
</feature>
<evidence type="ECO:0000256" key="1">
    <source>
        <dbReference type="SAM" id="MobiDB-lite"/>
    </source>
</evidence>
<dbReference type="RefSeq" id="WP_054086156.1">
    <property type="nucleotide sequence ID" value="NZ_RBOV01000349.1"/>
</dbReference>
<gene>
    <name evidence="3" type="ORF">ALQ65_200131</name>
</gene>
<reference evidence="3 4" key="1">
    <citation type="submission" date="2018-08" db="EMBL/GenBank/DDBJ databases">
        <title>Recombination of ecologically and evolutionarily significant loci maintains genetic cohesion in the Pseudomonas syringae species complex.</title>
        <authorList>
            <person name="Dillon M."/>
            <person name="Thakur S."/>
            <person name="Almeida R.N.D."/>
            <person name="Weir B.S."/>
            <person name="Guttman D.S."/>
        </authorList>
    </citation>
    <scope>NUCLEOTIDE SEQUENCE [LARGE SCALE GENOMIC DNA]</scope>
    <source>
        <strain evidence="3 4">ICMP 12341</strain>
    </source>
</reference>